<dbReference type="OMA" id="HYWEYAL"/>
<feature type="compositionally biased region" description="Pro residues" evidence="5">
    <location>
        <begin position="56"/>
        <end position="65"/>
    </location>
</feature>
<organism evidence="7">
    <name type="scientific">Absidia glauca</name>
    <name type="common">Pin mould</name>
    <dbReference type="NCBI Taxonomy" id="4829"/>
    <lineage>
        <taxon>Eukaryota</taxon>
        <taxon>Fungi</taxon>
        <taxon>Fungi incertae sedis</taxon>
        <taxon>Mucoromycota</taxon>
        <taxon>Mucoromycotina</taxon>
        <taxon>Mucoromycetes</taxon>
        <taxon>Mucorales</taxon>
        <taxon>Cunninghamellaceae</taxon>
        <taxon>Absidia</taxon>
    </lineage>
</organism>
<dbReference type="GO" id="GO:0051537">
    <property type="term" value="F:2 iron, 2 sulfur cluster binding"/>
    <property type="evidence" value="ECO:0007669"/>
    <property type="project" value="UniProtKB-KW"/>
</dbReference>
<reference evidence="7" key="1">
    <citation type="submission" date="2016-04" db="EMBL/GenBank/DDBJ databases">
        <authorList>
            <person name="Evans L.H."/>
            <person name="Alamgir A."/>
            <person name="Owens N."/>
            <person name="Weber N.D."/>
            <person name="Virtaneva K."/>
            <person name="Barbian K."/>
            <person name="Babar A."/>
            <person name="Rosenke K."/>
        </authorList>
    </citation>
    <scope>NUCLEOTIDE SEQUENCE [LARGE SCALE GENOMIC DNA]</scope>
    <source>
        <strain evidence="7">CBS 101.48</strain>
    </source>
</reference>
<name>A0A163MRE0_ABSGL</name>
<dbReference type="Pfam" id="PF00355">
    <property type="entry name" value="Rieske"/>
    <property type="match status" value="1"/>
</dbReference>
<keyword evidence="8" id="KW-1185">Reference proteome</keyword>
<dbReference type="InParanoid" id="A0A163MRE0"/>
<dbReference type="InterPro" id="IPR036922">
    <property type="entry name" value="Rieske_2Fe-2S_sf"/>
</dbReference>
<evidence type="ECO:0000313" key="8">
    <source>
        <dbReference type="Proteomes" id="UP000078561"/>
    </source>
</evidence>
<dbReference type="Proteomes" id="UP000078561">
    <property type="component" value="Unassembled WGS sequence"/>
</dbReference>
<evidence type="ECO:0000313" key="7">
    <source>
        <dbReference type="EMBL" id="SAM07831.1"/>
    </source>
</evidence>
<evidence type="ECO:0000256" key="5">
    <source>
        <dbReference type="SAM" id="MobiDB-lite"/>
    </source>
</evidence>
<dbReference type="GO" id="GO:0046872">
    <property type="term" value="F:metal ion binding"/>
    <property type="evidence" value="ECO:0007669"/>
    <property type="project" value="UniProtKB-KW"/>
</dbReference>
<dbReference type="InterPro" id="IPR017941">
    <property type="entry name" value="Rieske_2Fe-2S"/>
</dbReference>
<evidence type="ECO:0000256" key="4">
    <source>
        <dbReference type="ARBA" id="ARBA00023014"/>
    </source>
</evidence>
<keyword evidence="2" id="KW-0479">Metal-binding</keyword>
<dbReference type="Gene3D" id="2.102.10.10">
    <property type="entry name" value="Rieske [2Fe-2S] iron-sulphur domain"/>
    <property type="match status" value="1"/>
</dbReference>
<protein>
    <recommendedName>
        <fullName evidence="6">Rieske domain-containing protein</fullName>
    </recommendedName>
</protein>
<sequence length="209" mass="22275">MFTPTIKYKRVNGDNASKPTGETNETTCDRSLTTGLIDHTDKSSTKVTLLDTDAPAPAPPEPLPSKPSTTATTTVAVQDITTPAVTATTTASTTATPATPAITFEEKEDASITIDPNDDERILITLSDGITQYTADRYCPHAGADLSYLGQVDEDEYPPEIGPILLCTLHYWEYALKRQGRGANGVATINACPIGDSLDCPAAKEALDW</sequence>
<keyword evidence="4" id="KW-0411">Iron-sulfur</keyword>
<dbReference type="SUPFAM" id="SSF50022">
    <property type="entry name" value="ISP domain"/>
    <property type="match status" value="1"/>
</dbReference>
<evidence type="ECO:0000256" key="1">
    <source>
        <dbReference type="ARBA" id="ARBA00022714"/>
    </source>
</evidence>
<keyword evidence="3" id="KW-0408">Iron</keyword>
<feature type="domain" description="Rieske" evidence="6">
    <location>
        <begin position="98"/>
        <end position="209"/>
    </location>
</feature>
<feature type="compositionally biased region" description="Polar residues" evidence="5">
    <location>
        <begin position="14"/>
        <end position="34"/>
    </location>
</feature>
<evidence type="ECO:0000256" key="2">
    <source>
        <dbReference type="ARBA" id="ARBA00022723"/>
    </source>
</evidence>
<dbReference type="EMBL" id="LT554853">
    <property type="protein sequence ID" value="SAM07831.1"/>
    <property type="molecule type" value="Genomic_DNA"/>
</dbReference>
<feature type="region of interest" description="Disordered" evidence="5">
    <location>
        <begin position="1"/>
        <end position="71"/>
    </location>
</feature>
<dbReference type="PROSITE" id="PS51296">
    <property type="entry name" value="RIESKE"/>
    <property type="match status" value="1"/>
</dbReference>
<accession>A0A163MRE0</accession>
<proteinExistence type="predicted"/>
<evidence type="ECO:0000256" key="3">
    <source>
        <dbReference type="ARBA" id="ARBA00023004"/>
    </source>
</evidence>
<gene>
    <name evidence="7" type="primary">ABSGL_13488.1 scaffold 14165</name>
</gene>
<dbReference type="AlphaFoldDB" id="A0A163MRE0"/>
<keyword evidence="1" id="KW-0001">2Fe-2S</keyword>
<evidence type="ECO:0000259" key="6">
    <source>
        <dbReference type="PROSITE" id="PS51296"/>
    </source>
</evidence>
<dbReference type="OrthoDB" id="426882at2759"/>